<feature type="compositionally biased region" description="Acidic residues" evidence="1">
    <location>
        <begin position="612"/>
        <end position="624"/>
    </location>
</feature>
<dbReference type="AlphaFoldDB" id="A0A9J6FSJ0"/>
<evidence type="ECO:0000313" key="2">
    <source>
        <dbReference type="EMBL" id="KAH9365739.1"/>
    </source>
</evidence>
<dbReference type="PANTHER" id="PTHR13060:SF0">
    <property type="entry name" value="PROTEIN ECDYSONELESS HOMOLOG"/>
    <property type="match status" value="1"/>
</dbReference>
<organism evidence="2 3">
    <name type="scientific">Haemaphysalis longicornis</name>
    <name type="common">Bush tick</name>
    <dbReference type="NCBI Taxonomy" id="44386"/>
    <lineage>
        <taxon>Eukaryota</taxon>
        <taxon>Metazoa</taxon>
        <taxon>Ecdysozoa</taxon>
        <taxon>Arthropoda</taxon>
        <taxon>Chelicerata</taxon>
        <taxon>Arachnida</taxon>
        <taxon>Acari</taxon>
        <taxon>Parasitiformes</taxon>
        <taxon>Ixodida</taxon>
        <taxon>Ixodoidea</taxon>
        <taxon>Ixodidae</taxon>
        <taxon>Haemaphysalinae</taxon>
        <taxon>Haemaphysalis</taxon>
    </lineage>
</organism>
<evidence type="ECO:0008006" key="4">
    <source>
        <dbReference type="Google" id="ProtNLM"/>
    </source>
</evidence>
<protein>
    <recommendedName>
        <fullName evidence="4">Ecdysoneless</fullName>
    </recommendedName>
</protein>
<dbReference type="Proteomes" id="UP000821853">
    <property type="component" value="Unassembled WGS sequence"/>
</dbReference>
<dbReference type="OrthoDB" id="27237at2759"/>
<proteinExistence type="predicted"/>
<dbReference type="OMA" id="TKDYIWQ"/>
<evidence type="ECO:0000313" key="3">
    <source>
        <dbReference type="Proteomes" id="UP000821853"/>
    </source>
</evidence>
<keyword evidence="3" id="KW-1185">Reference proteome</keyword>
<feature type="region of interest" description="Disordered" evidence="1">
    <location>
        <begin position="499"/>
        <end position="548"/>
    </location>
</feature>
<feature type="region of interest" description="Disordered" evidence="1">
    <location>
        <begin position="563"/>
        <end position="634"/>
    </location>
</feature>
<gene>
    <name evidence="2" type="ORF">HPB48_009600</name>
</gene>
<dbReference type="EMBL" id="JABSTR010000003">
    <property type="protein sequence ID" value="KAH9365739.1"/>
    <property type="molecule type" value="Genomic_DNA"/>
</dbReference>
<dbReference type="InterPro" id="IPR010770">
    <property type="entry name" value="Ecd"/>
</dbReference>
<reference evidence="2 3" key="1">
    <citation type="journal article" date="2020" name="Cell">
        <title>Large-Scale Comparative Analyses of Tick Genomes Elucidate Their Genetic Diversity and Vector Capacities.</title>
        <authorList>
            <consortium name="Tick Genome and Microbiome Consortium (TIGMIC)"/>
            <person name="Jia N."/>
            <person name="Wang J."/>
            <person name="Shi W."/>
            <person name="Du L."/>
            <person name="Sun Y."/>
            <person name="Zhan W."/>
            <person name="Jiang J.F."/>
            <person name="Wang Q."/>
            <person name="Zhang B."/>
            <person name="Ji P."/>
            <person name="Bell-Sakyi L."/>
            <person name="Cui X.M."/>
            <person name="Yuan T.T."/>
            <person name="Jiang B.G."/>
            <person name="Yang W.F."/>
            <person name="Lam T.T."/>
            <person name="Chang Q.C."/>
            <person name="Ding S.J."/>
            <person name="Wang X.J."/>
            <person name="Zhu J.G."/>
            <person name="Ruan X.D."/>
            <person name="Zhao L."/>
            <person name="Wei J.T."/>
            <person name="Ye R.Z."/>
            <person name="Que T.C."/>
            <person name="Du C.H."/>
            <person name="Zhou Y.H."/>
            <person name="Cheng J.X."/>
            <person name="Dai P.F."/>
            <person name="Guo W.B."/>
            <person name="Han X.H."/>
            <person name="Huang E.J."/>
            <person name="Li L.F."/>
            <person name="Wei W."/>
            <person name="Gao Y.C."/>
            <person name="Liu J.Z."/>
            <person name="Shao H.Z."/>
            <person name="Wang X."/>
            <person name="Wang C.C."/>
            <person name="Yang T.C."/>
            <person name="Huo Q.B."/>
            <person name="Li W."/>
            <person name="Chen H.Y."/>
            <person name="Chen S.E."/>
            <person name="Zhou L.G."/>
            <person name="Ni X.B."/>
            <person name="Tian J.H."/>
            <person name="Sheng Y."/>
            <person name="Liu T."/>
            <person name="Pan Y.S."/>
            <person name="Xia L.Y."/>
            <person name="Li J."/>
            <person name="Zhao F."/>
            <person name="Cao W.C."/>
        </authorList>
    </citation>
    <scope>NUCLEOTIDE SEQUENCE [LARGE SCALE GENOMIC DNA]</scope>
    <source>
        <strain evidence="2">HaeL-2018</strain>
    </source>
</reference>
<dbReference type="PANTHER" id="PTHR13060">
    <property type="entry name" value="SGT1 PROTEIN HSGT1 SUPPRESSOR OF GCR2"/>
    <property type="match status" value="1"/>
</dbReference>
<comment type="caution">
    <text evidence="2">The sequence shown here is derived from an EMBL/GenBank/DDBJ whole genome shotgun (WGS) entry which is preliminary data.</text>
</comment>
<dbReference type="Pfam" id="PF07093">
    <property type="entry name" value="SGT1"/>
    <property type="match status" value="1"/>
</dbReference>
<dbReference type="GO" id="GO:0005634">
    <property type="term" value="C:nucleus"/>
    <property type="evidence" value="ECO:0007669"/>
    <property type="project" value="TreeGrafter"/>
</dbReference>
<dbReference type="VEuPathDB" id="VectorBase:HLOH_061464"/>
<evidence type="ECO:0000256" key="1">
    <source>
        <dbReference type="SAM" id="MobiDB-lite"/>
    </source>
</evidence>
<name>A0A9J6FSJ0_HAELO</name>
<feature type="compositionally biased region" description="Acidic residues" evidence="1">
    <location>
        <begin position="534"/>
        <end position="543"/>
    </location>
</feature>
<accession>A0A9J6FSJ0</accession>
<sequence length="679" mass="74621">MAAARQVADDTVCYYLFPKLENPANARLELEKRAELYTAKLLPVVADYIWQDEAFNLRVVDAQRDGVPPHLGGSTYFGDNVEDEWFIVHLLFELTKDDKDLVIKVEDSDGEFLLIEAAEALPKWLNPETSENRVYLYRNSLHFIPLEGGKAPEECQVPKICDAITQIRSPLAKTKSASLSESMTHQARHRANQHRAHCYLPANAAALLQQDPGLLGPAVGAFVSRDPLDLRALRAMRHFPPETRVMVEVRFTRCLYAQLRQQRFVPDRRVGWQLPPPHAPEFVSHDLGLKLACGLEILAAAGSDSKTTVANGEPDVAELNDDVRWKRYLKSLTTKGYFQGELEGSKLYQSLLQRAREHFVRTVVSEDDLGGQRGGGRPSVSARVCRLLRQLDVNVDKLREEGEKLGEPDAKKKNTVSFSSVAQRDEKNLGTAITEGLDRFVKHISDYEGAEVPSNKSSKEKSQPSQDAGKGKPSQAKGDGIEFDADRFVEALGAILDFKLPPSDDESSSSMSSYGDEVDSHDRLADVINGVDGDSCDSDDEELGGPGVDLSHLAMDMKSYMEQMDRELAGTNVGLSFERQPPAKPSPAKKEAKSDAATPSKARKAPRALAESFDDDLDSDDDDNVAAAAGNDADYRPVDVDLTALKNILESYSSQEGLPGPAGNLLSAMGISVPRDEDS</sequence>
<feature type="region of interest" description="Disordered" evidence="1">
    <location>
        <begin position="449"/>
        <end position="479"/>
    </location>
</feature>